<name>A0A497ETQ6_9CREN</name>
<reference evidence="1 2" key="1">
    <citation type="submission" date="2018-06" db="EMBL/GenBank/DDBJ databases">
        <title>Extensive metabolic versatility and redundancy in microbially diverse, dynamic hydrothermal sediments.</title>
        <authorList>
            <person name="Dombrowski N."/>
            <person name="Teske A."/>
            <person name="Baker B.J."/>
        </authorList>
    </citation>
    <scope>NUCLEOTIDE SEQUENCE [LARGE SCALE GENOMIC DNA]</scope>
    <source>
        <strain evidence="1">B30_G17</strain>
    </source>
</reference>
<protein>
    <submittedName>
        <fullName evidence="1">Uncharacterized protein</fullName>
    </submittedName>
</protein>
<sequence>MKGFPKLEKFDKAKIISALSTIIRKYGLDYEIVLKFILKDNKVLFFLTMAEFISEDQKREIIRIALSKHPERTLLTFLHFPNQMIINEIINIKKYNKDIIKDILKLERDYLGGSPWRGKIIVHNIRNIILIYALGFEPGSEPGF</sequence>
<dbReference type="EMBL" id="QMQY01000065">
    <property type="protein sequence ID" value="RLE50311.1"/>
    <property type="molecule type" value="Genomic_DNA"/>
</dbReference>
<organism evidence="1 2">
    <name type="scientific">Thermoproteota archaeon</name>
    <dbReference type="NCBI Taxonomy" id="2056631"/>
    <lineage>
        <taxon>Archaea</taxon>
        <taxon>Thermoproteota</taxon>
    </lineage>
</organism>
<evidence type="ECO:0000313" key="2">
    <source>
        <dbReference type="Proteomes" id="UP000281962"/>
    </source>
</evidence>
<accession>A0A497ETQ6</accession>
<proteinExistence type="predicted"/>
<comment type="caution">
    <text evidence="1">The sequence shown here is derived from an EMBL/GenBank/DDBJ whole genome shotgun (WGS) entry which is preliminary data.</text>
</comment>
<gene>
    <name evidence="1" type="ORF">DRJ21_01790</name>
</gene>
<evidence type="ECO:0000313" key="1">
    <source>
        <dbReference type="EMBL" id="RLE50311.1"/>
    </source>
</evidence>
<dbReference type="AlphaFoldDB" id="A0A497ETQ6"/>
<dbReference type="Proteomes" id="UP000281962">
    <property type="component" value="Unassembled WGS sequence"/>
</dbReference>